<gene>
    <name evidence="4" type="ORF">GBA65_04225</name>
</gene>
<dbReference type="RefSeq" id="WP_166395536.1">
    <property type="nucleotide sequence ID" value="NZ_CP045121.1"/>
</dbReference>
<evidence type="ECO:0000313" key="4">
    <source>
        <dbReference type="EMBL" id="QIN77857.1"/>
    </source>
</evidence>
<dbReference type="GO" id="GO:0003677">
    <property type="term" value="F:DNA binding"/>
    <property type="evidence" value="ECO:0007669"/>
    <property type="project" value="UniProtKB-UniRule"/>
</dbReference>
<dbReference type="NCBIfam" id="TIGR01439">
    <property type="entry name" value="lp_hng_hel_AbrB"/>
    <property type="match status" value="1"/>
</dbReference>
<protein>
    <submittedName>
        <fullName evidence="4">AbrB/MazE/SpoVT family DNA-binding domain-containing protein</fullName>
    </submittedName>
</protein>
<dbReference type="SUPFAM" id="SSF89447">
    <property type="entry name" value="AbrB/MazE/MraZ-like"/>
    <property type="match status" value="1"/>
</dbReference>
<evidence type="ECO:0000259" key="3">
    <source>
        <dbReference type="PROSITE" id="PS51740"/>
    </source>
</evidence>
<accession>A0A6G8PUE9</accession>
<evidence type="ECO:0000256" key="2">
    <source>
        <dbReference type="SAM" id="MobiDB-lite"/>
    </source>
</evidence>
<dbReference type="InterPro" id="IPR007159">
    <property type="entry name" value="SpoVT-AbrB_dom"/>
</dbReference>
<dbReference type="KEGG" id="rmar:GBA65_04225"/>
<dbReference type="Proteomes" id="UP000502706">
    <property type="component" value="Chromosome"/>
</dbReference>
<sequence>MRKAIMTSKGQLTVPKEVREQLGLEPGDGLVFELDEGAVRLRVEKRTPLRKLKGSLPAGRAYPGKEAERRAARAHVAREVAGEGPVGG</sequence>
<dbReference type="PROSITE" id="PS51740">
    <property type="entry name" value="SPOVT_ABRB"/>
    <property type="match status" value="1"/>
</dbReference>
<reference evidence="4 5" key="1">
    <citation type="submission" date="2019-10" db="EMBL/GenBank/DDBJ databases">
        <title>Rubrobacter sp nov SCSIO 52915 isolated from a deep-sea sediment in the South China Sea.</title>
        <authorList>
            <person name="Chen R.W."/>
        </authorList>
    </citation>
    <scope>NUCLEOTIDE SEQUENCE [LARGE SCALE GENOMIC DNA]</scope>
    <source>
        <strain evidence="4 5">SCSIO 52915</strain>
    </source>
</reference>
<proteinExistence type="predicted"/>
<dbReference type="SMART" id="SM00966">
    <property type="entry name" value="SpoVT_AbrB"/>
    <property type="match status" value="1"/>
</dbReference>
<dbReference type="Pfam" id="PF04014">
    <property type="entry name" value="MazE_antitoxin"/>
    <property type="match status" value="1"/>
</dbReference>
<feature type="compositionally biased region" description="Basic and acidic residues" evidence="2">
    <location>
        <begin position="63"/>
        <end position="81"/>
    </location>
</feature>
<keyword evidence="5" id="KW-1185">Reference proteome</keyword>
<evidence type="ECO:0000256" key="1">
    <source>
        <dbReference type="PROSITE-ProRule" id="PRU01076"/>
    </source>
</evidence>
<dbReference type="EMBL" id="CP045121">
    <property type="protein sequence ID" value="QIN77857.1"/>
    <property type="molecule type" value="Genomic_DNA"/>
</dbReference>
<keyword evidence="1 4" id="KW-0238">DNA-binding</keyword>
<name>A0A6G8PUE9_9ACTN</name>
<organism evidence="4 5">
    <name type="scientific">Rubrobacter marinus</name>
    <dbReference type="NCBI Taxonomy" id="2653852"/>
    <lineage>
        <taxon>Bacteria</taxon>
        <taxon>Bacillati</taxon>
        <taxon>Actinomycetota</taxon>
        <taxon>Rubrobacteria</taxon>
        <taxon>Rubrobacterales</taxon>
        <taxon>Rubrobacteraceae</taxon>
        <taxon>Rubrobacter</taxon>
    </lineage>
</organism>
<dbReference type="AlphaFoldDB" id="A0A6G8PUE9"/>
<dbReference type="InterPro" id="IPR037914">
    <property type="entry name" value="SpoVT-AbrB_sf"/>
</dbReference>
<dbReference type="Gene3D" id="2.10.260.10">
    <property type="match status" value="1"/>
</dbReference>
<feature type="region of interest" description="Disordered" evidence="2">
    <location>
        <begin position="54"/>
        <end position="88"/>
    </location>
</feature>
<feature type="domain" description="SpoVT-AbrB" evidence="3">
    <location>
        <begin position="1"/>
        <end position="46"/>
    </location>
</feature>
<evidence type="ECO:0000313" key="5">
    <source>
        <dbReference type="Proteomes" id="UP000502706"/>
    </source>
</evidence>